<accession>A0A4Y8RUR9</accession>
<evidence type="ECO:0000313" key="10">
    <source>
        <dbReference type="EMBL" id="TFF27184.1"/>
    </source>
</evidence>
<feature type="transmembrane region" description="Helical" evidence="9">
    <location>
        <begin position="616"/>
        <end position="636"/>
    </location>
</feature>
<comment type="caution">
    <text evidence="10">The sequence shown here is derived from an EMBL/GenBank/DDBJ whole genome shotgun (WGS) entry which is preliminary data.</text>
</comment>
<dbReference type="NCBIfam" id="NF007866">
    <property type="entry name" value="PRK10577.1-2"/>
    <property type="match status" value="1"/>
</dbReference>
<dbReference type="OrthoDB" id="9811721at2"/>
<keyword evidence="5 9" id="KW-0812">Transmembrane</keyword>
<dbReference type="PANTHER" id="PTHR30472">
    <property type="entry name" value="FERRIC ENTEROBACTIN TRANSPORT SYSTEM PERMEASE PROTEIN"/>
    <property type="match status" value="1"/>
</dbReference>
<feature type="transmembrane region" description="Helical" evidence="9">
    <location>
        <begin position="591"/>
        <end position="609"/>
    </location>
</feature>
<evidence type="ECO:0000256" key="1">
    <source>
        <dbReference type="ARBA" id="ARBA00004651"/>
    </source>
</evidence>
<dbReference type="GO" id="GO:0005886">
    <property type="term" value="C:plasma membrane"/>
    <property type="evidence" value="ECO:0007669"/>
    <property type="project" value="UniProtKB-SubCell"/>
</dbReference>
<protein>
    <submittedName>
        <fullName evidence="10">Fe(3+)-hydroxamate ABC transporter permease FhuB</fullName>
    </submittedName>
</protein>
<feature type="transmembrane region" description="Helical" evidence="9">
    <location>
        <begin position="438"/>
        <end position="459"/>
    </location>
</feature>
<dbReference type="EMBL" id="SOZD01000001">
    <property type="protein sequence ID" value="TFF27184.1"/>
    <property type="molecule type" value="Genomic_DNA"/>
</dbReference>
<keyword evidence="7 9" id="KW-0472">Membrane</keyword>
<evidence type="ECO:0000256" key="4">
    <source>
        <dbReference type="ARBA" id="ARBA00022475"/>
    </source>
</evidence>
<reference evidence="10 11" key="1">
    <citation type="submission" date="2019-03" db="EMBL/GenBank/DDBJ databases">
        <title>Jiella endophytica sp. nov., a novel endophytic bacterium isolated from root of Ficus microcarpa Linn. f.</title>
        <authorList>
            <person name="Tuo L."/>
        </authorList>
    </citation>
    <scope>NUCLEOTIDE SEQUENCE [LARGE SCALE GENOMIC DNA]</scope>
    <source>
        <strain evidence="10 11">CBS5Q-3</strain>
    </source>
</reference>
<feature type="transmembrane region" description="Helical" evidence="9">
    <location>
        <begin position="134"/>
        <end position="161"/>
    </location>
</feature>
<keyword evidence="4" id="KW-1003">Cell membrane</keyword>
<dbReference type="Pfam" id="PF01032">
    <property type="entry name" value="FecCD"/>
    <property type="match status" value="2"/>
</dbReference>
<dbReference type="Proteomes" id="UP000298179">
    <property type="component" value="Unassembled WGS sequence"/>
</dbReference>
<feature type="transmembrane region" description="Helical" evidence="9">
    <location>
        <begin position="173"/>
        <end position="194"/>
    </location>
</feature>
<feature type="transmembrane region" description="Helical" evidence="9">
    <location>
        <begin position="321"/>
        <end position="351"/>
    </location>
</feature>
<feature type="transmembrane region" description="Helical" evidence="9">
    <location>
        <begin position="694"/>
        <end position="715"/>
    </location>
</feature>
<organism evidence="10 11">
    <name type="scientific">Jiella endophytica</name>
    <dbReference type="NCBI Taxonomy" id="2558362"/>
    <lineage>
        <taxon>Bacteria</taxon>
        <taxon>Pseudomonadati</taxon>
        <taxon>Pseudomonadota</taxon>
        <taxon>Alphaproteobacteria</taxon>
        <taxon>Hyphomicrobiales</taxon>
        <taxon>Aurantimonadaceae</taxon>
        <taxon>Jiella</taxon>
    </lineage>
</organism>
<dbReference type="Gene3D" id="1.10.3470.10">
    <property type="entry name" value="ABC transporter involved in vitamin B12 uptake, BtuC"/>
    <property type="match status" value="2"/>
</dbReference>
<dbReference type="InterPro" id="IPR000522">
    <property type="entry name" value="ABC_transptr_permease_BtuC"/>
</dbReference>
<keyword evidence="6 9" id="KW-1133">Transmembrane helix</keyword>
<dbReference type="AlphaFoldDB" id="A0A4Y8RUR9"/>
<sequence length="753" mass="77117">MGLCDGRAERARRRPGGDDPCCRAGQRRGDGRRLRHAARQGAACVAGRGRAPAAGDLDLRRRALGDPHGRCDHRRSDGDRQLIAAERDPTPGARIAFVALVLAAAGAAASAAGWDPRVTFSIVRLGLFDPPDDVFAAVMFHYATLPRIVVALAAGASLGLAGAVMQSVLRNPLASPITLGVSAGAQFALALAALAGPAASFLPGEIWSLFGALAAAGLVYVLGRRQRFEPARLALTGMAISLFLASAAAALVLFNEQRLAFLFLWGAGHLAQSDWTSAILVSAAFAASFTILLGAGRVIGLLAAGDAVAGSVGLKTDTARLLILLVAVALTAAVVSRVGIIGFVGLAVPAIVRLCRPRSVTHFLAASAGLGALALFAADALAQLLSELGGTLVPAGAVTALFGAPVLFLLLSRTRLTGRPNPPLRMTAGRFRDPGRRLTAFLFAILVVAVLVALLVGRTGTGWEILDPFGDEAVFLTRLPRVLGALLAGAAVALSGLLVQKIVGNDLASPELLGISGGAAAGIVFAALVLGVLSRATLVVFGMAGAIGTTLIVLWFARRHRDQIAAVLLAGIALGIFLDSIVRIALVNAGMQAAALLTWMSGSTVLVSLPESLGLGLLLVIAFGLVVVCRRAIALLDLGAAVPRALGLKVRATQMATLVLAALLASAATMVIGPLSFVGLIAPHLARLLRARRFAERVIATLLIGAIVMTLSDWIGRVAMVPWQVPGGLVAGLAGSLGFILLAGRERAGAAGA</sequence>
<feature type="compositionally biased region" description="Basic and acidic residues" evidence="8">
    <location>
        <begin position="15"/>
        <end position="32"/>
    </location>
</feature>
<evidence type="ECO:0000256" key="9">
    <source>
        <dbReference type="SAM" id="Phobius"/>
    </source>
</evidence>
<feature type="transmembrane region" description="Helical" evidence="9">
    <location>
        <begin position="479"/>
        <end position="500"/>
    </location>
</feature>
<feature type="transmembrane region" description="Helical" evidence="9">
    <location>
        <begin position="564"/>
        <end position="585"/>
    </location>
</feature>
<dbReference type="GO" id="GO:0022857">
    <property type="term" value="F:transmembrane transporter activity"/>
    <property type="evidence" value="ECO:0007669"/>
    <property type="project" value="InterPro"/>
</dbReference>
<keyword evidence="11" id="KW-1185">Reference proteome</keyword>
<evidence type="ECO:0000256" key="2">
    <source>
        <dbReference type="ARBA" id="ARBA00007935"/>
    </source>
</evidence>
<evidence type="ECO:0000256" key="8">
    <source>
        <dbReference type="SAM" id="MobiDB-lite"/>
    </source>
</evidence>
<dbReference type="SUPFAM" id="SSF81345">
    <property type="entry name" value="ABC transporter involved in vitamin B12 uptake, BtuC"/>
    <property type="match status" value="2"/>
</dbReference>
<evidence type="ECO:0000256" key="6">
    <source>
        <dbReference type="ARBA" id="ARBA00022989"/>
    </source>
</evidence>
<feature type="region of interest" description="Disordered" evidence="8">
    <location>
        <begin position="1"/>
        <end position="34"/>
    </location>
</feature>
<evidence type="ECO:0000256" key="3">
    <source>
        <dbReference type="ARBA" id="ARBA00022448"/>
    </source>
</evidence>
<keyword evidence="3" id="KW-0813">Transport</keyword>
<comment type="similarity">
    <text evidence="2">Belongs to the binding-protein-dependent transport system permease family. FecCD subfamily.</text>
</comment>
<feature type="transmembrane region" description="Helical" evidence="9">
    <location>
        <begin position="538"/>
        <end position="557"/>
    </location>
</feature>
<comment type="subcellular location">
    <subcellularLocation>
        <location evidence="1">Cell membrane</location>
        <topology evidence="1">Multi-pass membrane protein</topology>
    </subcellularLocation>
</comment>
<evidence type="ECO:0000256" key="5">
    <source>
        <dbReference type="ARBA" id="ARBA00022692"/>
    </source>
</evidence>
<dbReference type="PANTHER" id="PTHR30472:SF37">
    <property type="entry name" value="FE(3+) DICITRATE TRANSPORT SYSTEM PERMEASE PROTEIN FECD-RELATED"/>
    <property type="match status" value="1"/>
</dbReference>
<gene>
    <name evidence="10" type="primary">fhuB</name>
    <name evidence="10" type="ORF">E3C22_01510</name>
</gene>
<feature type="transmembrane region" description="Helical" evidence="9">
    <location>
        <begin position="512"/>
        <end position="532"/>
    </location>
</feature>
<feature type="transmembrane region" description="Helical" evidence="9">
    <location>
        <begin position="656"/>
        <end position="682"/>
    </location>
</feature>
<proteinExistence type="inferred from homology"/>
<feature type="transmembrane region" description="Helical" evidence="9">
    <location>
        <begin position="275"/>
        <end position="293"/>
    </location>
</feature>
<evidence type="ECO:0000256" key="7">
    <source>
        <dbReference type="ARBA" id="ARBA00023136"/>
    </source>
</evidence>
<feature type="transmembrane region" description="Helical" evidence="9">
    <location>
        <begin position="95"/>
        <end position="114"/>
    </location>
</feature>
<dbReference type="GO" id="GO:0033214">
    <property type="term" value="P:siderophore-iron import into cell"/>
    <property type="evidence" value="ECO:0007669"/>
    <property type="project" value="TreeGrafter"/>
</dbReference>
<dbReference type="InterPro" id="IPR037294">
    <property type="entry name" value="ABC_BtuC-like"/>
</dbReference>
<feature type="transmembrane region" description="Helical" evidence="9">
    <location>
        <begin position="721"/>
        <end position="743"/>
    </location>
</feature>
<feature type="transmembrane region" description="Helical" evidence="9">
    <location>
        <begin position="391"/>
        <end position="411"/>
    </location>
</feature>
<feature type="transmembrane region" description="Helical" evidence="9">
    <location>
        <begin position="206"/>
        <end position="223"/>
    </location>
</feature>
<evidence type="ECO:0000313" key="11">
    <source>
        <dbReference type="Proteomes" id="UP000298179"/>
    </source>
</evidence>
<feature type="transmembrane region" description="Helical" evidence="9">
    <location>
        <begin position="235"/>
        <end position="255"/>
    </location>
</feature>
<name>A0A4Y8RUR9_9HYPH</name>
<dbReference type="CDD" id="cd06550">
    <property type="entry name" value="TM_ABC_iron-siderophores_like"/>
    <property type="match status" value="1"/>
</dbReference>